<dbReference type="InParanoid" id="A0A804I504"/>
<organism evidence="2 3">
    <name type="scientific">Musa acuminata subsp. malaccensis</name>
    <name type="common">Wild banana</name>
    <name type="synonym">Musa malaccensis</name>
    <dbReference type="NCBI Taxonomy" id="214687"/>
    <lineage>
        <taxon>Eukaryota</taxon>
        <taxon>Viridiplantae</taxon>
        <taxon>Streptophyta</taxon>
        <taxon>Embryophyta</taxon>
        <taxon>Tracheophyta</taxon>
        <taxon>Spermatophyta</taxon>
        <taxon>Magnoliopsida</taxon>
        <taxon>Liliopsida</taxon>
        <taxon>Zingiberales</taxon>
        <taxon>Musaceae</taxon>
        <taxon>Musa</taxon>
    </lineage>
</organism>
<proteinExistence type="predicted"/>
<keyword evidence="3" id="KW-1185">Reference proteome</keyword>
<protein>
    <submittedName>
        <fullName evidence="1">(wild Malaysian banana) hypothetical protein</fullName>
    </submittedName>
</protein>
<gene>
    <name evidence="1" type="ORF">GSMUA_75490.1</name>
</gene>
<evidence type="ECO:0000313" key="1">
    <source>
        <dbReference type="EMBL" id="CAG1862655.1"/>
    </source>
</evidence>
<sequence>MNNTGAEPNLERARRVSTAVRLFTSILYSSIKIMFGL</sequence>
<evidence type="ECO:0000313" key="3">
    <source>
        <dbReference type="Proteomes" id="UP000012960"/>
    </source>
</evidence>
<dbReference type="EnsemblPlants" id="Ma02_t20730.1">
    <property type="protein sequence ID" value="Ma02_p20730.1"/>
    <property type="gene ID" value="Ma02_g20730"/>
</dbReference>
<dbReference type="EMBL" id="HG996467">
    <property type="protein sequence ID" value="CAG1862655.1"/>
    <property type="molecule type" value="Genomic_DNA"/>
</dbReference>
<dbReference type="Gramene" id="Ma02_t20730.1">
    <property type="protein sequence ID" value="Ma02_p20730.1"/>
    <property type="gene ID" value="Ma02_g20730"/>
</dbReference>
<accession>A0A804I504</accession>
<evidence type="ECO:0000313" key="2">
    <source>
        <dbReference type="EnsemblPlants" id="Ma02_p20730.1"/>
    </source>
</evidence>
<reference evidence="2" key="2">
    <citation type="submission" date="2021-05" db="UniProtKB">
        <authorList>
            <consortium name="EnsemblPlants"/>
        </authorList>
    </citation>
    <scope>IDENTIFICATION</scope>
    <source>
        <strain evidence="2">subsp. malaccensis</strain>
    </source>
</reference>
<reference evidence="1" key="1">
    <citation type="submission" date="2021-03" db="EMBL/GenBank/DDBJ databases">
        <authorList>
            <consortium name="Genoscope - CEA"/>
            <person name="William W."/>
        </authorList>
    </citation>
    <scope>NUCLEOTIDE SEQUENCE</scope>
    <source>
        <strain evidence="1">Doubled-haploid Pahang</strain>
    </source>
</reference>
<name>A0A804I504_MUSAM</name>
<dbReference type="AlphaFoldDB" id="A0A804I504"/>
<dbReference type="Proteomes" id="UP000012960">
    <property type="component" value="Unplaced"/>
</dbReference>